<dbReference type="AlphaFoldDB" id="A0AAV1TIS3"/>
<dbReference type="EMBL" id="CAKLBY020000065">
    <property type="protein sequence ID" value="CAK7921976.1"/>
    <property type="molecule type" value="Genomic_DNA"/>
</dbReference>
<evidence type="ECO:0000313" key="2">
    <source>
        <dbReference type="EMBL" id="CAK7921976.1"/>
    </source>
</evidence>
<proteinExistence type="predicted"/>
<dbReference type="EMBL" id="CAKLBY020000065">
    <property type="protein sequence ID" value="CAK7921974.1"/>
    <property type="molecule type" value="Genomic_DNA"/>
</dbReference>
<evidence type="ECO:0000313" key="1">
    <source>
        <dbReference type="EMBL" id="CAK7921974.1"/>
    </source>
</evidence>
<accession>A0AAV1TIS3</accession>
<gene>
    <name evidence="1" type="ORF">PM001_LOCUS7395</name>
    <name evidence="2" type="ORF">PM001_LOCUS7396</name>
</gene>
<name>A0AAV1TIS3_9STRA</name>
<organism evidence="2 3">
    <name type="scientific">Peronospora matthiolae</name>
    <dbReference type="NCBI Taxonomy" id="2874970"/>
    <lineage>
        <taxon>Eukaryota</taxon>
        <taxon>Sar</taxon>
        <taxon>Stramenopiles</taxon>
        <taxon>Oomycota</taxon>
        <taxon>Peronosporomycetes</taxon>
        <taxon>Peronosporales</taxon>
        <taxon>Peronosporaceae</taxon>
        <taxon>Peronospora</taxon>
    </lineage>
</organism>
<comment type="caution">
    <text evidence="2">The sequence shown here is derived from an EMBL/GenBank/DDBJ whole genome shotgun (WGS) entry which is preliminary data.</text>
</comment>
<protein>
    <submittedName>
        <fullName evidence="2">Uncharacterized protein</fullName>
    </submittedName>
</protein>
<evidence type="ECO:0000313" key="3">
    <source>
        <dbReference type="Proteomes" id="UP001162060"/>
    </source>
</evidence>
<dbReference type="Proteomes" id="UP001162060">
    <property type="component" value="Unassembled WGS sequence"/>
</dbReference>
<reference evidence="2" key="1">
    <citation type="submission" date="2024-01" db="EMBL/GenBank/DDBJ databases">
        <authorList>
            <person name="Webb A."/>
        </authorList>
    </citation>
    <scope>NUCLEOTIDE SEQUENCE</scope>
    <source>
        <strain evidence="2">Pm1</strain>
    </source>
</reference>
<sequence>MSLGGHVSPFREHTDFSLRPLHKPGASLFLPVPVASCRNGQEKTNCVTTAPPRLGYLAEYSVVGDGASPSGCRAVAALGVGFEVFELHLDIARRCRHRLLWRYVVVSGDGPNQNRQSLVHLLQHALDAAEPRSNKVLGRTFLQPYLPRGGG</sequence>